<gene>
    <name evidence="1" type="ORF">ACFL27_26085</name>
</gene>
<feature type="non-terminal residue" evidence="1">
    <location>
        <position position="1"/>
    </location>
</feature>
<dbReference type="EMBL" id="JBHPBY010000567">
    <property type="protein sequence ID" value="MFC1853668.1"/>
    <property type="molecule type" value="Genomic_DNA"/>
</dbReference>
<proteinExistence type="predicted"/>
<comment type="caution">
    <text evidence="1">The sequence shown here is derived from an EMBL/GenBank/DDBJ whole genome shotgun (WGS) entry which is preliminary data.</text>
</comment>
<evidence type="ECO:0000313" key="1">
    <source>
        <dbReference type="EMBL" id="MFC1853668.1"/>
    </source>
</evidence>
<evidence type="ECO:0000313" key="2">
    <source>
        <dbReference type="Proteomes" id="UP001594351"/>
    </source>
</evidence>
<accession>A0ABV6Z5D9</accession>
<name>A0ABV6Z5D9_UNCC1</name>
<protein>
    <submittedName>
        <fullName evidence="1">Uncharacterized protein</fullName>
    </submittedName>
</protein>
<dbReference type="Proteomes" id="UP001594351">
    <property type="component" value="Unassembled WGS sequence"/>
</dbReference>
<organism evidence="1 2">
    <name type="scientific">candidate division CSSED10-310 bacterium</name>
    <dbReference type="NCBI Taxonomy" id="2855610"/>
    <lineage>
        <taxon>Bacteria</taxon>
        <taxon>Bacteria division CSSED10-310</taxon>
    </lineage>
</organism>
<reference evidence="1 2" key="1">
    <citation type="submission" date="2024-09" db="EMBL/GenBank/DDBJ databases">
        <title>Laminarin stimulates single cell rates of sulfate reduction while oxygen inhibits transcriptomic activity in coastal marine sediment.</title>
        <authorList>
            <person name="Lindsay M."/>
            <person name="Orcutt B."/>
            <person name="Emerson D."/>
            <person name="Stepanauskas R."/>
            <person name="D'Angelo T."/>
        </authorList>
    </citation>
    <scope>NUCLEOTIDE SEQUENCE [LARGE SCALE GENOMIC DNA]</scope>
    <source>
        <strain evidence="1">SAG AM-311-K15</strain>
    </source>
</reference>
<sequence>ICYLTWPRGPGFQYLMKLEYLYNNSSLNDNPKIDMRKDYGKIDQIRSASTLVLVFQKEQT</sequence>
<keyword evidence="2" id="KW-1185">Reference proteome</keyword>